<dbReference type="OrthoDB" id="19329at2759"/>
<dbReference type="STRING" id="708187.A0A1Q8RUG3"/>
<protein>
    <submittedName>
        <fullName evidence="3">Zinc finger protein 622</fullName>
    </submittedName>
</protein>
<dbReference type="Proteomes" id="UP000186583">
    <property type="component" value="Unassembled WGS sequence"/>
</dbReference>
<dbReference type="InterPro" id="IPR041661">
    <property type="entry name" value="ZN622/Rei1/Reh1_Znf-C2H2"/>
</dbReference>
<dbReference type="GO" id="GO:0030687">
    <property type="term" value="C:preribosome, large subunit precursor"/>
    <property type="evidence" value="ECO:0007669"/>
    <property type="project" value="TreeGrafter"/>
</dbReference>
<reference evidence="3 4" key="1">
    <citation type="submission" date="2016-11" db="EMBL/GenBank/DDBJ databases">
        <title>Draft Genome Assembly of Colletotrichum chlorophyti a pathogen of herbaceous plants.</title>
        <authorList>
            <person name="Gan P."/>
            <person name="Narusaka M."/>
            <person name="Tsushima A."/>
            <person name="Narusaka Y."/>
            <person name="Takano Y."/>
            <person name="Shirasu K."/>
        </authorList>
    </citation>
    <scope>NUCLEOTIDE SEQUENCE [LARGE SCALE GENOMIC DNA]</scope>
    <source>
        <strain evidence="3 4">NTL11</strain>
    </source>
</reference>
<keyword evidence="4" id="KW-1185">Reference proteome</keyword>
<sequence>MVIFEYAECLFCGSMRNTPQAAQQHMIGEGHCRIDIRKEASEFKDFYDFGPNSDTDDEGQVRVKESDRFVDLDDKTRRLASGKILSHRSAQRPQVHRSLHEKNSTAGRDSLSEGGSSTGLGSSTALTLSGSKKGALTSTEKRDAVFKKQLATLRAEDRQALMHLPLPQQRALVATAKQQRERWNRERTAHEIKWQLKSNQ</sequence>
<dbReference type="GO" id="GO:0042273">
    <property type="term" value="P:ribosomal large subunit biogenesis"/>
    <property type="evidence" value="ECO:0007669"/>
    <property type="project" value="TreeGrafter"/>
</dbReference>
<proteinExistence type="predicted"/>
<dbReference type="Pfam" id="PF12756">
    <property type="entry name" value="zf-C2H2_2"/>
    <property type="match status" value="1"/>
</dbReference>
<dbReference type="PANTHER" id="PTHR13182">
    <property type="entry name" value="ZINC FINGER PROTEIN 622"/>
    <property type="match status" value="1"/>
</dbReference>
<gene>
    <name evidence="3" type="ORF">CCHL11_00182</name>
</gene>
<feature type="compositionally biased region" description="Low complexity" evidence="1">
    <location>
        <begin position="112"/>
        <end position="131"/>
    </location>
</feature>
<accession>A0A1Q8RUG3</accession>
<evidence type="ECO:0000313" key="4">
    <source>
        <dbReference type="Proteomes" id="UP000186583"/>
    </source>
</evidence>
<feature type="region of interest" description="Disordered" evidence="1">
    <location>
        <begin position="82"/>
        <end position="139"/>
    </location>
</feature>
<evidence type="ECO:0000313" key="3">
    <source>
        <dbReference type="EMBL" id="OLN88032.1"/>
    </source>
</evidence>
<evidence type="ECO:0000256" key="1">
    <source>
        <dbReference type="SAM" id="MobiDB-lite"/>
    </source>
</evidence>
<organism evidence="3 4">
    <name type="scientific">Colletotrichum chlorophyti</name>
    <dbReference type="NCBI Taxonomy" id="708187"/>
    <lineage>
        <taxon>Eukaryota</taxon>
        <taxon>Fungi</taxon>
        <taxon>Dikarya</taxon>
        <taxon>Ascomycota</taxon>
        <taxon>Pezizomycotina</taxon>
        <taxon>Sordariomycetes</taxon>
        <taxon>Hypocreomycetidae</taxon>
        <taxon>Glomerellales</taxon>
        <taxon>Glomerellaceae</taxon>
        <taxon>Colletotrichum</taxon>
    </lineage>
</organism>
<feature type="compositionally biased region" description="Basic residues" evidence="1">
    <location>
        <begin position="85"/>
        <end position="97"/>
    </location>
</feature>
<dbReference type="InterPro" id="IPR040025">
    <property type="entry name" value="Znf622/Rei1/Reh1"/>
</dbReference>
<evidence type="ECO:0000259" key="2">
    <source>
        <dbReference type="Pfam" id="PF12756"/>
    </source>
</evidence>
<comment type="caution">
    <text evidence="3">The sequence shown here is derived from an EMBL/GenBank/DDBJ whole genome shotgun (WGS) entry which is preliminary data.</text>
</comment>
<dbReference type="AlphaFoldDB" id="A0A1Q8RUG3"/>
<dbReference type="EMBL" id="MPGH01000088">
    <property type="protein sequence ID" value="OLN88032.1"/>
    <property type="molecule type" value="Genomic_DNA"/>
</dbReference>
<name>A0A1Q8RUG3_9PEZI</name>
<feature type="domain" description="ZN622/Rei1/Reh1 zinc finger C2H2-type" evidence="2">
    <location>
        <begin position="3"/>
        <end position="51"/>
    </location>
</feature>
<dbReference type="PANTHER" id="PTHR13182:SF8">
    <property type="entry name" value="CYTOPLASMIC 60S SUBUNIT BIOGENESIS FACTOR ZNF622"/>
    <property type="match status" value="1"/>
</dbReference>